<gene>
    <name evidence="1" type="ORF">FLK61_30980</name>
</gene>
<dbReference type="AlphaFoldDB" id="A0A859FE41"/>
<keyword evidence="2" id="KW-1185">Reference proteome</keyword>
<dbReference type="KEGG" id="psua:FLK61_30980"/>
<dbReference type="InterPro" id="IPR037175">
    <property type="entry name" value="KFase_sf"/>
</dbReference>
<dbReference type="Gene3D" id="3.50.30.50">
    <property type="entry name" value="Putative cyclase"/>
    <property type="match status" value="1"/>
</dbReference>
<dbReference type="EMBL" id="CP041372">
    <property type="protein sequence ID" value="QKS71141.1"/>
    <property type="molecule type" value="Genomic_DNA"/>
</dbReference>
<name>A0A859FE41_9BACI</name>
<dbReference type="GO" id="GO:0004061">
    <property type="term" value="F:arylformamidase activity"/>
    <property type="evidence" value="ECO:0007669"/>
    <property type="project" value="InterPro"/>
</dbReference>
<protein>
    <submittedName>
        <fullName evidence="1">Cyclase family protein</fullName>
    </submittedName>
</protein>
<dbReference type="Proteomes" id="UP000318138">
    <property type="component" value="Chromosome"/>
</dbReference>
<organism evidence="1 2">
    <name type="scientific">Paenalkalicoccus suaedae</name>
    <dbReference type="NCBI Taxonomy" id="2592382"/>
    <lineage>
        <taxon>Bacteria</taxon>
        <taxon>Bacillati</taxon>
        <taxon>Bacillota</taxon>
        <taxon>Bacilli</taxon>
        <taxon>Bacillales</taxon>
        <taxon>Bacillaceae</taxon>
        <taxon>Paenalkalicoccus</taxon>
    </lineage>
</organism>
<proteinExistence type="predicted"/>
<dbReference type="GO" id="GO:0019441">
    <property type="term" value="P:L-tryptophan catabolic process to kynurenine"/>
    <property type="evidence" value="ECO:0007669"/>
    <property type="project" value="InterPro"/>
</dbReference>
<reference evidence="2" key="1">
    <citation type="submission" date="2019-07" db="EMBL/GenBank/DDBJ databases">
        <title>Bacillus alkalisoli sp. nov. isolated from saline soil.</title>
        <authorList>
            <person name="Sun J.-Q."/>
            <person name="Xu L."/>
        </authorList>
    </citation>
    <scope>NUCLEOTIDE SEQUENCE [LARGE SCALE GENOMIC DNA]</scope>
    <source>
        <strain evidence="2">M4U3P1</strain>
    </source>
</reference>
<dbReference type="SUPFAM" id="SSF102198">
    <property type="entry name" value="Putative cyclase"/>
    <property type="match status" value="1"/>
</dbReference>
<dbReference type="RefSeq" id="WP_176009177.1">
    <property type="nucleotide sequence ID" value="NZ_CP041372.2"/>
</dbReference>
<evidence type="ECO:0000313" key="2">
    <source>
        <dbReference type="Proteomes" id="UP000318138"/>
    </source>
</evidence>
<accession>A0A859FE41</accession>
<sequence length="65" mass="7209">MFKSTEHVHDYESYPAFSVEAIELLEQKGISMIGTDGPSVDPLTSEELLAHHACRRAIILILKGL</sequence>
<evidence type="ECO:0000313" key="1">
    <source>
        <dbReference type="EMBL" id="QKS71141.1"/>
    </source>
</evidence>